<evidence type="ECO:0000313" key="3">
    <source>
        <dbReference type="Proteomes" id="UP000273828"/>
    </source>
</evidence>
<dbReference type="InterPro" id="IPR029044">
    <property type="entry name" value="Nucleotide-diphossugar_trans"/>
</dbReference>
<sequence length="308" mass="34708">MANYVVAMDEGLVSVIIPTYYRNNELESAIESVLRQTYKNCEVIVVDDSGEQYAKSLVDCYDGVNYIGLEENRGANYARSIGTYKSNGCAIQFLDDDDIIHEKKIEKQMALLNRYSGVVYCGFQRNNIIHLPPERGKGNVLKVTLGFDLNKCITSSMLIRTDLVKDILPFPNLPGSDDTYLKIELAKRTCFDFVSEPLVEKRSLNDSRGSGEGALYGMKEVIELFDGLYNEYDPEVKKSAISSFYLRKGSLELEKSGWSHRATIDIFKSLVYSPNIFNIGYFLCAIFGRPGVKVGKFIFNKASNNRSM</sequence>
<reference evidence="2 3" key="1">
    <citation type="submission" date="2018-10" db="EMBL/GenBank/DDBJ databases">
        <title>Natrarchaeobius chitinivorans gen. nov., sp. nov., and Natrarchaeobius haloalkaliphilus sp. nov., alkaliphilic, chitin-utilizing haloarchaea from hypersaline alkaline lakes.</title>
        <authorList>
            <person name="Sorokin D.Y."/>
            <person name="Elcheninov A.G."/>
            <person name="Kostrikina N.A."/>
            <person name="Bale N.J."/>
            <person name="Sinninghe Damste J.S."/>
            <person name="Khijniak T.V."/>
            <person name="Kublanov I.V."/>
            <person name="Toshchakov S.V."/>
        </authorList>
    </citation>
    <scope>NUCLEOTIDE SEQUENCE [LARGE SCALE GENOMIC DNA]</scope>
    <source>
        <strain evidence="2 3">AArcht-Sl</strain>
    </source>
</reference>
<keyword evidence="3" id="KW-1185">Reference proteome</keyword>
<name>A0A3N6LPT6_9EURY</name>
<protein>
    <submittedName>
        <fullName evidence="2">Glycosyltransferase family 2 protein</fullName>
    </submittedName>
</protein>
<evidence type="ECO:0000259" key="1">
    <source>
        <dbReference type="Pfam" id="PF00535"/>
    </source>
</evidence>
<organism evidence="2 3">
    <name type="scientific">Natrarchaeobius halalkaliphilus</name>
    <dbReference type="NCBI Taxonomy" id="1679091"/>
    <lineage>
        <taxon>Archaea</taxon>
        <taxon>Methanobacteriati</taxon>
        <taxon>Methanobacteriota</taxon>
        <taxon>Stenosarchaea group</taxon>
        <taxon>Halobacteria</taxon>
        <taxon>Halobacteriales</taxon>
        <taxon>Natrialbaceae</taxon>
        <taxon>Natrarchaeobius</taxon>
    </lineage>
</organism>
<keyword evidence="2" id="KW-0808">Transferase</keyword>
<proteinExistence type="predicted"/>
<dbReference type="RefSeq" id="WP_124177656.1">
    <property type="nucleotide sequence ID" value="NZ_REFY01000002.1"/>
</dbReference>
<dbReference type="Gene3D" id="3.90.550.10">
    <property type="entry name" value="Spore Coat Polysaccharide Biosynthesis Protein SpsA, Chain A"/>
    <property type="match status" value="1"/>
</dbReference>
<dbReference type="AlphaFoldDB" id="A0A3N6LPT6"/>
<dbReference type="Pfam" id="PF00535">
    <property type="entry name" value="Glycos_transf_2"/>
    <property type="match status" value="1"/>
</dbReference>
<feature type="domain" description="Glycosyltransferase 2-like" evidence="1">
    <location>
        <begin position="14"/>
        <end position="127"/>
    </location>
</feature>
<dbReference type="EMBL" id="REFY01000002">
    <property type="protein sequence ID" value="RQG91523.1"/>
    <property type="molecule type" value="Genomic_DNA"/>
</dbReference>
<dbReference type="InterPro" id="IPR050834">
    <property type="entry name" value="Glycosyltransf_2"/>
</dbReference>
<dbReference type="SUPFAM" id="SSF53448">
    <property type="entry name" value="Nucleotide-diphospho-sugar transferases"/>
    <property type="match status" value="1"/>
</dbReference>
<comment type="caution">
    <text evidence="2">The sequence shown here is derived from an EMBL/GenBank/DDBJ whole genome shotgun (WGS) entry which is preliminary data.</text>
</comment>
<dbReference type="Proteomes" id="UP000273828">
    <property type="component" value="Unassembled WGS sequence"/>
</dbReference>
<dbReference type="OrthoDB" id="46222at2157"/>
<accession>A0A3N6LPT6</accession>
<dbReference type="InterPro" id="IPR001173">
    <property type="entry name" value="Glyco_trans_2-like"/>
</dbReference>
<evidence type="ECO:0000313" key="2">
    <source>
        <dbReference type="EMBL" id="RQG91523.1"/>
    </source>
</evidence>
<dbReference type="CDD" id="cd00761">
    <property type="entry name" value="Glyco_tranf_GTA_type"/>
    <property type="match status" value="1"/>
</dbReference>
<dbReference type="PANTHER" id="PTHR43685:SF2">
    <property type="entry name" value="GLYCOSYLTRANSFERASE 2-LIKE DOMAIN-CONTAINING PROTEIN"/>
    <property type="match status" value="1"/>
</dbReference>
<gene>
    <name evidence="2" type="ORF">EA462_06060</name>
</gene>
<dbReference type="GO" id="GO:0016740">
    <property type="term" value="F:transferase activity"/>
    <property type="evidence" value="ECO:0007669"/>
    <property type="project" value="UniProtKB-KW"/>
</dbReference>
<dbReference type="PANTHER" id="PTHR43685">
    <property type="entry name" value="GLYCOSYLTRANSFERASE"/>
    <property type="match status" value="1"/>
</dbReference>